<comment type="caution">
    <text evidence="3">The sequence shown here is derived from an EMBL/GenBank/DDBJ whole genome shotgun (WGS) entry which is preliminary data.</text>
</comment>
<sequence>MRYCIEERDTSLSKAMTVGEAFLLCEKDGNRLLNFSLEKVQNAEVFPTTVVEMLRTVAKEVEKNRRKKNIGVIGGSVTSIAGGAIAIAGAILIPFTFAISTSLLVSGAVVGLVGGGVSMGFSLNKFFNDKKRKNAIKPALNTFVVFQKRLALCVVNVQLAQQIVTDIMENDSHLLEMELDNEDMESVIELHVASSQHTFMQEDGIEITTLIEEMSLFSEQLAHCLVQLVKPYREQILESEDEELWYEQRFNKAGELPFDGLISAVNSLKTFDDTENTFGGFVLKYYKENSNPSPSNTFLPARATMDAAGNICARGGAAGSAVARIGLKAIVISDDISSVGGMCYGSHKGFQLQGSS</sequence>
<evidence type="ECO:0000313" key="3">
    <source>
        <dbReference type="EMBL" id="PIK45054.1"/>
    </source>
</evidence>
<dbReference type="EMBL" id="MRZV01000737">
    <property type="protein sequence ID" value="PIK45054.1"/>
    <property type="molecule type" value="Genomic_DNA"/>
</dbReference>
<dbReference type="PANTHER" id="PTHR14096">
    <property type="entry name" value="APOLIPOPROTEIN L"/>
    <property type="match status" value="1"/>
</dbReference>
<dbReference type="GO" id="GO:0008289">
    <property type="term" value="F:lipid binding"/>
    <property type="evidence" value="ECO:0007669"/>
    <property type="project" value="InterPro"/>
</dbReference>
<dbReference type="GO" id="GO:0005576">
    <property type="term" value="C:extracellular region"/>
    <property type="evidence" value="ECO:0007669"/>
    <property type="project" value="InterPro"/>
</dbReference>
<keyword evidence="2" id="KW-0812">Transmembrane</keyword>
<accession>A0A2G8KAM5</accession>
<dbReference type="PANTHER" id="PTHR14096:SF28">
    <property type="entry name" value="APOLIPOPROTEIN L, 1-RELATED"/>
    <property type="match status" value="1"/>
</dbReference>
<evidence type="ECO:0000256" key="1">
    <source>
        <dbReference type="ARBA" id="ARBA00010090"/>
    </source>
</evidence>
<feature type="transmembrane region" description="Helical" evidence="2">
    <location>
        <begin position="72"/>
        <end position="97"/>
    </location>
</feature>
<keyword evidence="2" id="KW-1133">Transmembrane helix</keyword>
<reference evidence="3 4" key="1">
    <citation type="journal article" date="2017" name="PLoS Biol.">
        <title>The sea cucumber genome provides insights into morphological evolution and visceral regeneration.</title>
        <authorList>
            <person name="Zhang X."/>
            <person name="Sun L."/>
            <person name="Yuan J."/>
            <person name="Sun Y."/>
            <person name="Gao Y."/>
            <person name="Zhang L."/>
            <person name="Li S."/>
            <person name="Dai H."/>
            <person name="Hamel J.F."/>
            <person name="Liu C."/>
            <person name="Yu Y."/>
            <person name="Liu S."/>
            <person name="Lin W."/>
            <person name="Guo K."/>
            <person name="Jin S."/>
            <person name="Xu P."/>
            <person name="Storey K.B."/>
            <person name="Huan P."/>
            <person name="Zhang T."/>
            <person name="Zhou Y."/>
            <person name="Zhang J."/>
            <person name="Lin C."/>
            <person name="Li X."/>
            <person name="Xing L."/>
            <person name="Huo D."/>
            <person name="Sun M."/>
            <person name="Wang L."/>
            <person name="Mercier A."/>
            <person name="Li F."/>
            <person name="Yang H."/>
            <person name="Xiang J."/>
        </authorList>
    </citation>
    <scope>NUCLEOTIDE SEQUENCE [LARGE SCALE GENOMIC DNA]</scope>
    <source>
        <strain evidence="3">Shaxun</strain>
        <tissue evidence="3">Muscle</tissue>
    </source>
</reference>
<dbReference type="InterPro" id="IPR008405">
    <property type="entry name" value="ApoL"/>
</dbReference>
<dbReference type="GO" id="GO:0016020">
    <property type="term" value="C:membrane"/>
    <property type="evidence" value="ECO:0007669"/>
    <property type="project" value="TreeGrafter"/>
</dbReference>
<dbReference type="AlphaFoldDB" id="A0A2G8KAM5"/>
<organism evidence="3 4">
    <name type="scientific">Stichopus japonicus</name>
    <name type="common">Sea cucumber</name>
    <dbReference type="NCBI Taxonomy" id="307972"/>
    <lineage>
        <taxon>Eukaryota</taxon>
        <taxon>Metazoa</taxon>
        <taxon>Echinodermata</taxon>
        <taxon>Eleutherozoa</taxon>
        <taxon>Echinozoa</taxon>
        <taxon>Holothuroidea</taxon>
        <taxon>Aspidochirotacea</taxon>
        <taxon>Aspidochirotida</taxon>
        <taxon>Stichopodidae</taxon>
        <taxon>Apostichopus</taxon>
    </lineage>
</organism>
<feature type="transmembrane region" description="Helical" evidence="2">
    <location>
        <begin position="103"/>
        <end position="123"/>
    </location>
</feature>
<gene>
    <name evidence="3" type="ORF">BSL78_18080</name>
</gene>
<evidence type="ECO:0000313" key="4">
    <source>
        <dbReference type="Proteomes" id="UP000230750"/>
    </source>
</evidence>
<keyword evidence="2" id="KW-0472">Membrane</keyword>
<proteinExistence type="inferred from homology"/>
<comment type="similarity">
    <text evidence="1">Belongs to the apolipoprotein L family.</text>
</comment>
<name>A0A2G8KAM5_STIJA</name>
<dbReference type="GO" id="GO:0042157">
    <property type="term" value="P:lipoprotein metabolic process"/>
    <property type="evidence" value="ECO:0007669"/>
    <property type="project" value="InterPro"/>
</dbReference>
<dbReference type="Proteomes" id="UP000230750">
    <property type="component" value="Unassembled WGS sequence"/>
</dbReference>
<dbReference type="GO" id="GO:0006869">
    <property type="term" value="P:lipid transport"/>
    <property type="evidence" value="ECO:0007669"/>
    <property type="project" value="InterPro"/>
</dbReference>
<protein>
    <submittedName>
        <fullName evidence="3">Uncharacterized protein</fullName>
    </submittedName>
</protein>
<evidence type="ECO:0000256" key="2">
    <source>
        <dbReference type="SAM" id="Phobius"/>
    </source>
</evidence>
<keyword evidence="4" id="KW-1185">Reference proteome</keyword>